<evidence type="ECO:0000256" key="1">
    <source>
        <dbReference type="SAM" id="MobiDB-lite"/>
    </source>
</evidence>
<accession>A0A6J4TMU4</accession>
<reference evidence="2" key="1">
    <citation type="submission" date="2020-02" db="EMBL/GenBank/DDBJ databases">
        <authorList>
            <person name="Meier V. D."/>
        </authorList>
    </citation>
    <scope>NUCLEOTIDE SEQUENCE</scope>
    <source>
        <strain evidence="2">AVDCRST_MAG67</strain>
    </source>
</reference>
<evidence type="ECO:0000313" key="2">
    <source>
        <dbReference type="EMBL" id="CAA9526482.1"/>
    </source>
</evidence>
<name>A0A6J4TMU4_9ACTN</name>
<protein>
    <submittedName>
        <fullName evidence="2">Uncharacterized protein</fullName>
    </submittedName>
</protein>
<feature type="compositionally biased region" description="Low complexity" evidence="1">
    <location>
        <begin position="8"/>
        <end position="23"/>
    </location>
</feature>
<feature type="non-terminal residue" evidence="2">
    <location>
        <position position="61"/>
    </location>
</feature>
<feature type="non-terminal residue" evidence="2">
    <location>
        <position position="1"/>
    </location>
</feature>
<gene>
    <name evidence="2" type="ORF">AVDCRST_MAG67-3725</name>
</gene>
<dbReference type="EMBL" id="CADCVQ010000155">
    <property type="protein sequence ID" value="CAA9526482.1"/>
    <property type="molecule type" value="Genomic_DNA"/>
</dbReference>
<proteinExistence type="predicted"/>
<organism evidence="2">
    <name type="scientific">uncultured Solirubrobacteraceae bacterium</name>
    <dbReference type="NCBI Taxonomy" id="1162706"/>
    <lineage>
        <taxon>Bacteria</taxon>
        <taxon>Bacillati</taxon>
        <taxon>Actinomycetota</taxon>
        <taxon>Thermoleophilia</taxon>
        <taxon>Solirubrobacterales</taxon>
        <taxon>Solirubrobacteraceae</taxon>
        <taxon>environmental samples</taxon>
    </lineage>
</organism>
<dbReference type="AlphaFoldDB" id="A0A6J4TMU4"/>
<feature type="region of interest" description="Disordered" evidence="1">
    <location>
        <begin position="1"/>
        <end position="61"/>
    </location>
</feature>
<sequence length="61" mass="6837">SRRRRRSPLPASSRRCRTSLPPSSRRHPSPDRPRRPSPPLQRPRRPASGRGGSACASRRAS</sequence>